<dbReference type="Proteomes" id="UP000178106">
    <property type="component" value="Unassembled WGS sequence"/>
</dbReference>
<evidence type="ECO:0000313" key="1">
    <source>
        <dbReference type="EMBL" id="OGZ19317.1"/>
    </source>
</evidence>
<protein>
    <recommendedName>
        <fullName evidence="3">HNH endonuclease</fullName>
    </recommendedName>
</protein>
<dbReference type="AlphaFoldDB" id="A0A1G2E0H9"/>
<evidence type="ECO:0000313" key="2">
    <source>
        <dbReference type="Proteomes" id="UP000178106"/>
    </source>
</evidence>
<proteinExistence type="predicted"/>
<organism evidence="1 2">
    <name type="scientific">Candidatus Lloydbacteria bacterium RIFOXYC12_FULL_46_25</name>
    <dbReference type="NCBI Taxonomy" id="1798670"/>
    <lineage>
        <taxon>Bacteria</taxon>
        <taxon>Candidatus Lloydiibacteriota</taxon>
    </lineage>
</organism>
<comment type="caution">
    <text evidence="1">The sequence shown here is derived from an EMBL/GenBank/DDBJ whole genome shotgun (WGS) entry which is preliminary data.</text>
</comment>
<evidence type="ECO:0008006" key="3">
    <source>
        <dbReference type="Google" id="ProtNLM"/>
    </source>
</evidence>
<name>A0A1G2E0H9_9BACT</name>
<accession>A0A1G2E0H9</accession>
<dbReference type="EMBL" id="MHLU01000059">
    <property type="protein sequence ID" value="OGZ19317.1"/>
    <property type="molecule type" value="Genomic_DNA"/>
</dbReference>
<reference evidence="1 2" key="1">
    <citation type="journal article" date="2016" name="Nat. Commun.">
        <title>Thousands of microbial genomes shed light on interconnected biogeochemical processes in an aquifer system.</title>
        <authorList>
            <person name="Anantharaman K."/>
            <person name="Brown C.T."/>
            <person name="Hug L.A."/>
            <person name="Sharon I."/>
            <person name="Castelle C.J."/>
            <person name="Probst A.J."/>
            <person name="Thomas B.C."/>
            <person name="Singh A."/>
            <person name="Wilkins M.J."/>
            <person name="Karaoz U."/>
            <person name="Brodie E.L."/>
            <person name="Williams K.H."/>
            <person name="Hubbard S.S."/>
            <person name="Banfield J.F."/>
        </authorList>
    </citation>
    <scope>NUCLEOTIDE SEQUENCE [LARGE SCALE GENOMIC DNA]</scope>
</reference>
<gene>
    <name evidence="1" type="ORF">A2494_00100</name>
</gene>
<sequence>MQRRGCLSCGKLTARAGYKYCSNMCQFKYQHEKYLTDWKSGKIKGLQSMGIVSTHIKRYLREKYGNKCYSCGWSRVNPRTQQVPLVADHIDGNWRNNTEDNLRLVCPNCDALSSTYAALNKGNGRKNRVISKRAKEARLLQKNKPK</sequence>